<dbReference type="EMBL" id="JAASRM010000001">
    <property type="protein sequence ID" value="NIK89601.1"/>
    <property type="molecule type" value="Genomic_DNA"/>
</dbReference>
<feature type="region of interest" description="Disordered" evidence="1">
    <location>
        <begin position="187"/>
        <end position="215"/>
    </location>
</feature>
<feature type="compositionally biased region" description="Polar residues" evidence="1">
    <location>
        <begin position="189"/>
        <end position="200"/>
    </location>
</feature>
<gene>
    <name evidence="3" type="ORF">FHS83_002919</name>
</gene>
<feature type="chain" id="PRO_5032892230" description="DUF1311 domain-containing protein" evidence="2">
    <location>
        <begin position="20"/>
        <end position="287"/>
    </location>
</feature>
<comment type="caution">
    <text evidence="3">The sequence shown here is derived from an EMBL/GenBank/DDBJ whole genome shotgun (WGS) entry which is preliminary data.</text>
</comment>
<name>A0A846N2T0_9PROT</name>
<sequence length="287" mass="30575">MRFAAAAVLVCVAVSAAEAAPTCLKPAELKLLKTAVLEQALATAAQSCHLEAAHARFRAVYRADLQASDRALKGFFASRKSGETYTAYKARIGREIAGRSHDAKFCRAAGVIFAIALNHEKASPPSLGATGYEHCAMPGIPSAPQHPLQIEAASVSPSREMPPVPSVRPQPVTVATAVPLRLTAPLHSNDAQKQVESPAQSPVAEHDESWREASNVDLSSLADAADEGSPYKPGDPVPNAYKPGAVWISAAAQPVQPAQYQPRPPNPDVYLGIDGRWHPRPREAHRE</sequence>
<evidence type="ECO:0000313" key="4">
    <source>
        <dbReference type="Proteomes" id="UP000570514"/>
    </source>
</evidence>
<dbReference type="Proteomes" id="UP000570514">
    <property type="component" value="Unassembled WGS sequence"/>
</dbReference>
<proteinExistence type="predicted"/>
<feature type="compositionally biased region" description="Basic and acidic residues" evidence="1">
    <location>
        <begin position="275"/>
        <end position="287"/>
    </location>
</feature>
<evidence type="ECO:0000256" key="1">
    <source>
        <dbReference type="SAM" id="MobiDB-lite"/>
    </source>
</evidence>
<keyword evidence="4" id="KW-1185">Reference proteome</keyword>
<keyword evidence="2" id="KW-0732">Signal</keyword>
<protein>
    <recommendedName>
        <fullName evidence="5">DUF1311 domain-containing protein</fullName>
    </recommendedName>
</protein>
<dbReference type="AlphaFoldDB" id="A0A846N2T0"/>
<organism evidence="3 4">
    <name type="scientific">Rhizomicrobium palustre</name>
    <dbReference type="NCBI Taxonomy" id="189966"/>
    <lineage>
        <taxon>Bacteria</taxon>
        <taxon>Pseudomonadati</taxon>
        <taxon>Pseudomonadota</taxon>
        <taxon>Alphaproteobacteria</taxon>
        <taxon>Micropepsales</taxon>
        <taxon>Micropepsaceae</taxon>
        <taxon>Rhizomicrobium</taxon>
    </lineage>
</organism>
<reference evidence="3 4" key="1">
    <citation type="submission" date="2020-03" db="EMBL/GenBank/DDBJ databases">
        <title>Genomic Encyclopedia of Type Strains, Phase IV (KMG-IV): sequencing the most valuable type-strain genomes for metagenomic binning, comparative biology and taxonomic classification.</title>
        <authorList>
            <person name="Goeker M."/>
        </authorList>
    </citation>
    <scope>NUCLEOTIDE SEQUENCE [LARGE SCALE GENOMIC DNA]</scope>
    <source>
        <strain evidence="3 4">DSM 19867</strain>
    </source>
</reference>
<feature type="region of interest" description="Disordered" evidence="1">
    <location>
        <begin position="254"/>
        <end position="287"/>
    </location>
</feature>
<evidence type="ECO:0008006" key="5">
    <source>
        <dbReference type="Google" id="ProtNLM"/>
    </source>
</evidence>
<evidence type="ECO:0000313" key="3">
    <source>
        <dbReference type="EMBL" id="NIK89601.1"/>
    </source>
</evidence>
<accession>A0A846N2T0</accession>
<evidence type="ECO:0000256" key="2">
    <source>
        <dbReference type="SAM" id="SignalP"/>
    </source>
</evidence>
<feature type="signal peptide" evidence="2">
    <location>
        <begin position="1"/>
        <end position="19"/>
    </location>
</feature>
<dbReference type="RefSeq" id="WP_167083674.1">
    <property type="nucleotide sequence ID" value="NZ_BAAADC010000001.1"/>
</dbReference>